<dbReference type="EMBL" id="OX459938">
    <property type="protein sequence ID" value="CAI9160381.1"/>
    <property type="molecule type" value="Genomic_DNA"/>
</dbReference>
<protein>
    <submittedName>
        <fullName evidence="1">Uncharacterized protein</fullName>
    </submittedName>
</protein>
<reference evidence="1" key="1">
    <citation type="submission" date="2023-04" db="EMBL/GenBank/DDBJ databases">
        <authorList>
            <consortium name="ELIXIR-Norway"/>
        </authorList>
    </citation>
    <scope>NUCLEOTIDE SEQUENCE [LARGE SCALE GENOMIC DNA]</scope>
</reference>
<dbReference type="Proteomes" id="UP001176941">
    <property type="component" value="Chromosome 2"/>
</dbReference>
<gene>
    <name evidence="1" type="ORF">MRATA1EN1_LOCUS9343</name>
</gene>
<evidence type="ECO:0000313" key="2">
    <source>
        <dbReference type="Proteomes" id="UP001176941"/>
    </source>
</evidence>
<evidence type="ECO:0000313" key="1">
    <source>
        <dbReference type="EMBL" id="CAI9160381.1"/>
    </source>
</evidence>
<keyword evidence="2" id="KW-1185">Reference proteome</keyword>
<proteinExistence type="predicted"/>
<accession>A0ABN8YKF7</accession>
<organism evidence="1 2">
    <name type="scientific">Rangifer tarandus platyrhynchus</name>
    <name type="common">Svalbard reindeer</name>
    <dbReference type="NCBI Taxonomy" id="3082113"/>
    <lineage>
        <taxon>Eukaryota</taxon>
        <taxon>Metazoa</taxon>
        <taxon>Chordata</taxon>
        <taxon>Craniata</taxon>
        <taxon>Vertebrata</taxon>
        <taxon>Euteleostomi</taxon>
        <taxon>Mammalia</taxon>
        <taxon>Eutheria</taxon>
        <taxon>Laurasiatheria</taxon>
        <taxon>Artiodactyla</taxon>
        <taxon>Ruminantia</taxon>
        <taxon>Pecora</taxon>
        <taxon>Cervidae</taxon>
        <taxon>Odocoileinae</taxon>
        <taxon>Rangifer</taxon>
    </lineage>
</organism>
<sequence length="103" mass="11002">MQRRTACPDSGQCLGSNLAAFLTEFVDSHGGGSPAGPRGAGWSDQNWNVSDLWMPPASATGGHHPTAWNAAHGEQQWRLEAALSFLTTSLRCSDCKSCEKLLT</sequence>
<name>A0ABN8YKF7_RANTA</name>